<dbReference type="STRING" id="1267768.BV394_10340"/>
<dbReference type="Proteomes" id="UP000187266">
    <property type="component" value="Chromosome"/>
</dbReference>
<dbReference type="RefSeq" id="WP_076980087.1">
    <property type="nucleotide sequence ID" value="NZ_CP019124.1"/>
</dbReference>
<accession>A0A1U7DJA0</accession>
<name>A0A1U7DJA0_9RHOB</name>
<accession>A0A2M9DAI3</accession>
<protein>
    <submittedName>
        <fullName evidence="1">Cobalt transporter subunit cbtB-like protein</fullName>
    </submittedName>
</protein>
<organism evidence="1 2">
    <name type="scientific">Brevirhabdus pacifica</name>
    <dbReference type="NCBI Taxonomy" id="1267768"/>
    <lineage>
        <taxon>Bacteria</taxon>
        <taxon>Pseudomonadati</taxon>
        <taxon>Pseudomonadota</taxon>
        <taxon>Alphaproteobacteria</taxon>
        <taxon>Rhodobacterales</taxon>
        <taxon>Paracoccaceae</taxon>
        <taxon>Brevirhabdus</taxon>
    </lineage>
</organism>
<proteinExistence type="predicted"/>
<dbReference type="Pfam" id="PF09489">
    <property type="entry name" value="CbtB"/>
    <property type="match status" value="1"/>
</dbReference>
<keyword evidence="2" id="KW-1185">Reference proteome</keyword>
<dbReference type="EMBL" id="CP019124">
    <property type="protein sequence ID" value="APX90066.1"/>
    <property type="molecule type" value="Genomic_DNA"/>
</dbReference>
<reference evidence="1 2" key="1">
    <citation type="submission" date="2017-01" db="EMBL/GenBank/DDBJ databases">
        <title>Genomic analysis of Xuhuaishuia manganoxidans DY6-4.</title>
        <authorList>
            <person name="Wang X."/>
        </authorList>
    </citation>
    <scope>NUCLEOTIDE SEQUENCE [LARGE SCALE GENOMIC DNA]</scope>
    <source>
        <strain evidence="1 2">DY6-4</strain>
    </source>
</reference>
<evidence type="ECO:0000313" key="1">
    <source>
        <dbReference type="EMBL" id="APX90066.1"/>
    </source>
</evidence>
<sequence>MTAITSYKTTASVHGGTAARTETLGIAAAILAGLALLFVAGISQASVVHGAAHDQRHAISFPCH</sequence>
<gene>
    <name evidence="1" type="ORF">BV394_10340</name>
</gene>
<dbReference type="InterPro" id="IPR012667">
    <property type="entry name" value="CbtB_put"/>
</dbReference>
<evidence type="ECO:0000313" key="2">
    <source>
        <dbReference type="Proteomes" id="UP000187266"/>
    </source>
</evidence>
<dbReference type="AlphaFoldDB" id="A0A1U7DJA0"/>